<sequence>MTTYFSNFDTSVIWDDCDHSVTNYIGPTPTADEIAAIEKELGYKLPAAYIALMQSHNGGILSYNSINIIPAQDQTSGGLDITGIMSIGHTMRYSLGGYYGSKFWMQEWGYPDTGIYFGTTGFGGHALVMLDYSTCGPAGEPAVVYMDQEWNFQKTLLAKDFETFIQSLTPFPSNP</sequence>
<dbReference type="SUPFAM" id="SSF160631">
    <property type="entry name" value="SMI1/KNR4-like"/>
    <property type="match status" value="1"/>
</dbReference>
<evidence type="ECO:0000313" key="2">
    <source>
        <dbReference type="EMBL" id="RAJ81917.1"/>
    </source>
</evidence>
<dbReference type="OrthoDB" id="4827574at2"/>
<keyword evidence="3" id="KW-1185">Reference proteome</keyword>
<dbReference type="Gene3D" id="3.40.1580.10">
    <property type="entry name" value="SMI1/KNR4-like"/>
    <property type="match status" value="1"/>
</dbReference>
<dbReference type="SMART" id="SM00860">
    <property type="entry name" value="SMI1_KNR4"/>
    <property type="match status" value="1"/>
</dbReference>
<feature type="domain" description="Knr4/Smi1-like" evidence="1">
    <location>
        <begin position="28"/>
        <end position="167"/>
    </location>
</feature>
<organism evidence="2 3">
    <name type="scientific">Chitinophaga dinghuensis</name>
    <dbReference type="NCBI Taxonomy" id="1539050"/>
    <lineage>
        <taxon>Bacteria</taxon>
        <taxon>Pseudomonadati</taxon>
        <taxon>Bacteroidota</taxon>
        <taxon>Chitinophagia</taxon>
        <taxon>Chitinophagales</taxon>
        <taxon>Chitinophagaceae</taxon>
        <taxon>Chitinophaga</taxon>
    </lineage>
</organism>
<accession>A0A327VY48</accession>
<comment type="caution">
    <text evidence="2">The sequence shown here is derived from an EMBL/GenBank/DDBJ whole genome shotgun (WGS) entry which is preliminary data.</text>
</comment>
<dbReference type="AlphaFoldDB" id="A0A327VY48"/>
<evidence type="ECO:0000259" key="1">
    <source>
        <dbReference type="SMART" id="SM00860"/>
    </source>
</evidence>
<gene>
    <name evidence="2" type="ORF">CLV59_104142</name>
</gene>
<evidence type="ECO:0000313" key="3">
    <source>
        <dbReference type="Proteomes" id="UP000249819"/>
    </source>
</evidence>
<dbReference type="EMBL" id="QLMA01000004">
    <property type="protein sequence ID" value="RAJ81917.1"/>
    <property type="molecule type" value="Genomic_DNA"/>
</dbReference>
<dbReference type="Proteomes" id="UP000249819">
    <property type="component" value="Unassembled WGS sequence"/>
</dbReference>
<dbReference type="Pfam" id="PF09346">
    <property type="entry name" value="SMI1_KNR4"/>
    <property type="match status" value="1"/>
</dbReference>
<dbReference type="InterPro" id="IPR037883">
    <property type="entry name" value="Knr4/Smi1-like_sf"/>
</dbReference>
<protein>
    <submittedName>
        <fullName evidence="2">SUKH superfamily protein</fullName>
    </submittedName>
</protein>
<dbReference type="InterPro" id="IPR018958">
    <property type="entry name" value="Knr4/Smi1-like_dom"/>
</dbReference>
<reference evidence="2 3" key="1">
    <citation type="submission" date="2018-06" db="EMBL/GenBank/DDBJ databases">
        <title>Genomic Encyclopedia of Archaeal and Bacterial Type Strains, Phase II (KMG-II): from individual species to whole genera.</title>
        <authorList>
            <person name="Goeker M."/>
        </authorList>
    </citation>
    <scope>NUCLEOTIDE SEQUENCE [LARGE SCALE GENOMIC DNA]</scope>
    <source>
        <strain evidence="2 3">DSM 29821</strain>
    </source>
</reference>
<dbReference type="RefSeq" id="WP_111592479.1">
    <property type="nucleotide sequence ID" value="NZ_QLMA01000004.1"/>
</dbReference>
<name>A0A327VY48_9BACT</name>
<proteinExistence type="predicted"/>